<dbReference type="EMBL" id="JAVLSJ010000001">
    <property type="protein sequence ID" value="MDR9847042.1"/>
    <property type="molecule type" value="Genomic_DNA"/>
</dbReference>
<organism evidence="2 3">
    <name type="scientific">Herbaspirillum huttiense subsp. lycopersici</name>
    <dbReference type="NCBI Taxonomy" id="3074428"/>
    <lineage>
        <taxon>Bacteria</taxon>
        <taxon>Pseudomonadati</taxon>
        <taxon>Pseudomonadota</taxon>
        <taxon>Betaproteobacteria</taxon>
        <taxon>Burkholderiales</taxon>
        <taxon>Oxalobacteraceae</taxon>
        <taxon>Herbaspirillum</taxon>
    </lineage>
</organism>
<feature type="compositionally biased region" description="Basic and acidic residues" evidence="1">
    <location>
        <begin position="1"/>
        <end position="18"/>
    </location>
</feature>
<name>A0ABU2EGY2_9BURK</name>
<dbReference type="RefSeq" id="WP_310839464.1">
    <property type="nucleotide sequence ID" value="NZ_JAVLSJ010000001.1"/>
</dbReference>
<sequence>MSEWSEKMDPHPTPEDLSHGPQTVAGHGITGSLHGKRRGILVTVKKLKRHGVALTKRERAVQTPIVGELLIERVHDRELDHQSIAEVVRFEHYHFPARQAALCNPVVFAADERGMVIQGIEKAEVNGAWVSFQQVWLVLFGQAPQEPPV</sequence>
<protein>
    <submittedName>
        <fullName evidence="2">Uncharacterized protein</fullName>
    </submittedName>
</protein>
<evidence type="ECO:0000313" key="2">
    <source>
        <dbReference type="EMBL" id="MDR9847042.1"/>
    </source>
</evidence>
<accession>A0ABU2EGY2</accession>
<dbReference type="Proteomes" id="UP001246576">
    <property type="component" value="Unassembled WGS sequence"/>
</dbReference>
<evidence type="ECO:0000256" key="1">
    <source>
        <dbReference type="SAM" id="MobiDB-lite"/>
    </source>
</evidence>
<comment type="caution">
    <text evidence="2">The sequence shown here is derived from an EMBL/GenBank/DDBJ whole genome shotgun (WGS) entry which is preliminary data.</text>
</comment>
<gene>
    <name evidence="2" type="ORF">RI048_02330</name>
</gene>
<reference evidence="2" key="1">
    <citation type="submission" date="2023-09" db="EMBL/GenBank/DDBJ databases">
        <title>Description of first Herbaspirillum huttiense subsp. nephrolepsisexaltata and Herbaspirillum huttiense subsp. lycopersicon.</title>
        <authorList>
            <person name="Poudel M."/>
            <person name="Sharma A."/>
            <person name="Goss E."/>
            <person name="Tapia J.H."/>
            <person name="Harmon C.M."/>
            <person name="Jones J.B."/>
        </authorList>
    </citation>
    <scope>NUCLEOTIDE SEQUENCE</scope>
    <source>
        <strain evidence="2">SE1</strain>
    </source>
</reference>
<keyword evidence="3" id="KW-1185">Reference proteome</keyword>
<feature type="region of interest" description="Disordered" evidence="1">
    <location>
        <begin position="1"/>
        <end position="32"/>
    </location>
</feature>
<evidence type="ECO:0000313" key="3">
    <source>
        <dbReference type="Proteomes" id="UP001246576"/>
    </source>
</evidence>
<proteinExistence type="predicted"/>